<evidence type="ECO:0000259" key="7">
    <source>
        <dbReference type="PROSITE" id="PS51192"/>
    </source>
</evidence>
<evidence type="ECO:0000313" key="10">
    <source>
        <dbReference type="Proteomes" id="UP001303046"/>
    </source>
</evidence>
<dbReference type="CDD" id="cd18787">
    <property type="entry name" value="SF2_C_DEAD"/>
    <property type="match status" value="1"/>
</dbReference>
<comment type="catalytic activity">
    <reaction evidence="5">
        <text>ATP + H2O = ADP + phosphate + H(+)</text>
        <dbReference type="Rhea" id="RHEA:13065"/>
        <dbReference type="ChEBI" id="CHEBI:15377"/>
        <dbReference type="ChEBI" id="CHEBI:15378"/>
        <dbReference type="ChEBI" id="CHEBI:30616"/>
        <dbReference type="ChEBI" id="CHEBI:43474"/>
        <dbReference type="ChEBI" id="CHEBI:456216"/>
        <dbReference type="EC" id="3.6.4.13"/>
    </reaction>
</comment>
<dbReference type="SUPFAM" id="SSF52540">
    <property type="entry name" value="P-loop containing nucleoside triphosphate hydrolases"/>
    <property type="match status" value="1"/>
</dbReference>
<dbReference type="InterPro" id="IPR014001">
    <property type="entry name" value="Helicase_ATP-bd"/>
</dbReference>
<feature type="domain" description="Helicase ATP-binding" evidence="7">
    <location>
        <begin position="530"/>
        <end position="721"/>
    </location>
</feature>
<comment type="similarity">
    <text evidence="5">Belongs to the DEAD box helicase family.</text>
</comment>
<dbReference type="SMART" id="SM00490">
    <property type="entry name" value="HELICc"/>
    <property type="match status" value="1"/>
</dbReference>
<sequence>MVALSESEVDDITDEFLALMLGEREFIDRWTFNVEQELVRTEAAKVDAPAVTPGQVTGTNKRQETTNAIFEELVHAIDASSQSFLSSVDFAICHCEPEFNRDASLLFAARLQIDRISSKKVDRSRREAGARRLLQLVRLFTTRISSAFQISNTCAFATSLCDMLYTFCDGVSDSINESEVRIISDIRRATDDFNELVVEKLSKATFEANCARKSAATPPRQQFFSPQPAKVRRPLVQIQQRSPGYLLPAELMKKRQKIARSRSQPLLSLPSSQRVGSRKPSYKPFASVMSVTGRGLEHRRDTIAPDALLQQKFARANKEPDVATIRLAKKISMEVMRDLRQTCDNTFIYFDNRDGIFEKEAILERETETWKEKEDLDKKAGSLRITERTKLLDTGNGTKSTDAVDDTESLDSDDKDETEHVDDEEFAGSDEVEDMDLGDTTKNPEEDDYQKEFKILGQTEFEPLKKINVTTSWVSNATLFPAEIIKENVAELSYVSGLPEPVEKLVKEKIKSWFPVQKAVLPFLVKDIVDVPVIRPRDLAISAPTGSGKTLCYVLPILAQIGTRPRGRLQALVVVPVQTLVKQIEQEFNTYNACGVIITALSGATEFRKEQRQLAPEGVCISDVIISTPSRLMDHLTNPQSGIKLNSLRFLVVDEADRMGPWVRQEWLGVVERRSGGLTRATCLADILATRWAPRKILLSATLSRDVEELHMWNLHQPILFRADDSTNKADVNLQPSDHISGSLSLPSSIHHTVLAVEQKFHPLILYLKIMENDWKKVLVFTNEKESSLRLSILISHLAKSQFTVEQLTGDLFGNRRAKVLKRFKNGTTRVLICSDVLSRGVDVDAVDCVVNYDLPKNDRLFVHRAGRTGRAGNTGYVLSLAEGEARKIFVKNVLRKNGLWVNSEEVVIENEVLEPHLNRYKEALGHLKKTFEKKNATGKKNKVSGFAYRKKSRYQAIKEKIKLRAKKK</sequence>
<keyword evidence="10" id="KW-1185">Reference proteome</keyword>
<feature type="compositionally biased region" description="Low complexity" evidence="6">
    <location>
        <begin position="261"/>
        <end position="274"/>
    </location>
</feature>
<comment type="function">
    <text evidence="5">RNA helicase.</text>
</comment>
<gene>
    <name evidence="9" type="primary">Necator_chrIII.g12690</name>
    <name evidence="9" type="ORF">RB195_011923</name>
</gene>
<keyword evidence="1 5" id="KW-0547">Nucleotide-binding</keyword>
<evidence type="ECO:0000256" key="1">
    <source>
        <dbReference type="ARBA" id="ARBA00022741"/>
    </source>
</evidence>
<evidence type="ECO:0000256" key="6">
    <source>
        <dbReference type="SAM" id="MobiDB-lite"/>
    </source>
</evidence>
<dbReference type="CDD" id="cd17956">
    <property type="entry name" value="DEADc_DDX51"/>
    <property type="match status" value="1"/>
</dbReference>
<dbReference type="Proteomes" id="UP001303046">
    <property type="component" value="Unassembled WGS sequence"/>
</dbReference>
<dbReference type="InterPro" id="IPR011545">
    <property type="entry name" value="DEAD/DEAH_box_helicase_dom"/>
</dbReference>
<dbReference type="PANTHER" id="PTHR24031">
    <property type="entry name" value="RNA HELICASE"/>
    <property type="match status" value="1"/>
</dbReference>
<organism evidence="9 10">
    <name type="scientific">Necator americanus</name>
    <name type="common">Human hookworm</name>
    <dbReference type="NCBI Taxonomy" id="51031"/>
    <lineage>
        <taxon>Eukaryota</taxon>
        <taxon>Metazoa</taxon>
        <taxon>Ecdysozoa</taxon>
        <taxon>Nematoda</taxon>
        <taxon>Chromadorea</taxon>
        <taxon>Rhabditida</taxon>
        <taxon>Rhabditina</taxon>
        <taxon>Rhabditomorpha</taxon>
        <taxon>Strongyloidea</taxon>
        <taxon>Ancylostomatidae</taxon>
        <taxon>Bunostominae</taxon>
        <taxon>Necator</taxon>
    </lineage>
</organism>
<reference evidence="9 10" key="1">
    <citation type="submission" date="2023-08" db="EMBL/GenBank/DDBJ databases">
        <title>A Necator americanus chromosomal reference genome.</title>
        <authorList>
            <person name="Ilik V."/>
            <person name="Petrzelkova K.J."/>
            <person name="Pardy F."/>
            <person name="Fuh T."/>
            <person name="Niatou-Singa F.S."/>
            <person name="Gouil Q."/>
            <person name="Baker L."/>
            <person name="Ritchie M.E."/>
            <person name="Jex A.R."/>
            <person name="Gazzola D."/>
            <person name="Li H."/>
            <person name="Toshio Fujiwara R."/>
            <person name="Zhan B."/>
            <person name="Aroian R.V."/>
            <person name="Pafco B."/>
            <person name="Schwarz E.M."/>
        </authorList>
    </citation>
    <scope>NUCLEOTIDE SEQUENCE [LARGE SCALE GENOMIC DNA]</scope>
    <source>
        <strain evidence="9 10">Aroian</strain>
        <tissue evidence="9">Whole animal</tissue>
    </source>
</reference>
<evidence type="ECO:0000259" key="8">
    <source>
        <dbReference type="PROSITE" id="PS51194"/>
    </source>
</evidence>
<protein>
    <recommendedName>
        <fullName evidence="5">ATP-dependent RNA helicase</fullName>
        <ecNumber evidence="5">3.6.4.13</ecNumber>
    </recommendedName>
</protein>
<dbReference type="InterPro" id="IPR001650">
    <property type="entry name" value="Helicase_C-like"/>
</dbReference>
<evidence type="ECO:0000256" key="2">
    <source>
        <dbReference type="ARBA" id="ARBA00022801"/>
    </source>
</evidence>
<feature type="region of interest" description="Disordered" evidence="6">
    <location>
        <begin position="261"/>
        <end position="281"/>
    </location>
</feature>
<keyword evidence="5" id="KW-0347">Helicase</keyword>
<dbReference type="SMART" id="SM00487">
    <property type="entry name" value="DEXDc"/>
    <property type="match status" value="1"/>
</dbReference>
<name>A0ABR1D4M1_NECAM</name>
<dbReference type="PROSITE" id="PS51192">
    <property type="entry name" value="HELICASE_ATP_BIND_1"/>
    <property type="match status" value="1"/>
</dbReference>
<accession>A0ABR1D4M1</accession>
<dbReference type="Pfam" id="PF00270">
    <property type="entry name" value="DEAD"/>
    <property type="match status" value="1"/>
</dbReference>
<dbReference type="InterPro" id="IPR027417">
    <property type="entry name" value="P-loop_NTPase"/>
</dbReference>
<evidence type="ECO:0000313" key="9">
    <source>
        <dbReference type="EMBL" id="KAK6745491.1"/>
    </source>
</evidence>
<feature type="compositionally biased region" description="Acidic residues" evidence="6">
    <location>
        <begin position="403"/>
        <end position="437"/>
    </location>
</feature>
<evidence type="ECO:0000256" key="5">
    <source>
        <dbReference type="RuleBase" id="RU365068"/>
    </source>
</evidence>
<dbReference type="EC" id="3.6.4.13" evidence="5"/>
<feature type="region of interest" description="Disordered" evidence="6">
    <location>
        <begin position="394"/>
        <end position="448"/>
    </location>
</feature>
<comment type="domain">
    <text evidence="5">The Q motif is unique to and characteristic of the DEAD box family of RNA helicases and controls ATP binding and hydrolysis.</text>
</comment>
<keyword evidence="2 5" id="KW-0378">Hydrolase</keyword>
<keyword evidence="3 5" id="KW-0067">ATP-binding</keyword>
<keyword evidence="4 5" id="KW-0694">RNA-binding</keyword>
<comment type="caution">
    <text evidence="9">The sequence shown here is derived from an EMBL/GenBank/DDBJ whole genome shotgun (WGS) entry which is preliminary data.</text>
</comment>
<feature type="domain" description="Helicase C-terminal" evidence="8">
    <location>
        <begin position="763"/>
        <end position="915"/>
    </location>
</feature>
<evidence type="ECO:0000256" key="4">
    <source>
        <dbReference type="ARBA" id="ARBA00022884"/>
    </source>
</evidence>
<dbReference type="Gene3D" id="3.40.50.300">
    <property type="entry name" value="P-loop containing nucleotide triphosphate hydrolases"/>
    <property type="match status" value="2"/>
</dbReference>
<proteinExistence type="inferred from homology"/>
<dbReference type="EMBL" id="JAVFWL010000003">
    <property type="protein sequence ID" value="KAK6745491.1"/>
    <property type="molecule type" value="Genomic_DNA"/>
</dbReference>
<evidence type="ECO:0000256" key="3">
    <source>
        <dbReference type="ARBA" id="ARBA00022840"/>
    </source>
</evidence>
<dbReference type="Pfam" id="PF00271">
    <property type="entry name" value="Helicase_C"/>
    <property type="match status" value="1"/>
</dbReference>
<dbReference type="PROSITE" id="PS51194">
    <property type="entry name" value="HELICASE_CTER"/>
    <property type="match status" value="1"/>
</dbReference>